<evidence type="ECO:0000313" key="2">
    <source>
        <dbReference type="Proteomes" id="UP000011713"/>
    </source>
</evidence>
<proteinExistence type="predicted"/>
<dbReference type="AlphaFoldDB" id="M4BHB7"/>
<reference evidence="2" key="1">
    <citation type="journal article" date="2010" name="Science">
        <title>Signatures of adaptation to obligate biotrophy in the Hyaloperonospora arabidopsidis genome.</title>
        <authorList>
            <person name="Baxter L."/>
            <person name="Tripathy S."/>
            <person name="Ishaque N."/>
            <person name="Boot N."/>
            <person name="Cabral A."/>
            <person name="Kemen E."/>
            <person name="Thines M."/>
            <person name="Ah-Fong A."/>
            <person name="Anderson R."/>
            <person name="Badejoko W."/>
            <person name="Bittner-Eddy P."/>
            <person name="Boore J.L."/>
            <person name="Chibucos M.C."/>
            <person name="Coates M."/>
            <person name="Dehal P."/>
            <person name="Delehaunty K."/>
            <person name="Dong S."/>
            <person name="Downton P."/>
            <person name="Dumas B."/>
            <person name="Fabro G."/>
            <person name="Fronick C."/>
            <person name="Fuerstenberg S.I."/>
            <person name="Fulton L."/>
            <person name="Gaulin E."/>
            <person name="Govers F."/>
            <person name="Hughes L."/>
            <person name="Humphray S."/>
            <person name="Jiang R.H."/>
            <person name="Judelson H."/>
            <person name="Kamoun S."/>
            <person name="Kyung K."/>
            <person name="Meijer H."/>
            <person name="Minx P."/>
            <person name="Morris P."/>
            <person name="Nelson J."/>
            <person name="Phuntumart V."/>
            <person name="Qutob D."/>
            <person name="Rehmany A."/>
            <person name="Rougon-Cardoso A."/>
            <person name="Ryden P."/>
            <person name="Torto-Alalibo T."/>
            <person name="Studholme D."/>
            <person name="Wang Y."/>
            <person name="Win J."/>
            <person name="Wood J."/>
            <person name="Clifton S.W."/>
            <person name="Rogers J."/>
            <person name="Van den Ackerveken G."/>
            <person name="Jones J.D."/>
            <person name="McDowell J.M."/>
            <person name="Beynon J."/>
            <person name="Tyler B.M."/>
        </authorList>
    </citation>
    <scope>NUCLEOTIDE SEQUENCE [LARGE SCALE GENOMIC DNA]</scope>
    <source>
        <strain evidence="2">Emoy2</strain>
    </source>
</reference>
<sequence>MDQSTTSPCQISELVTFTEHLGGKSNPTASVKGARTRGGRIQCCPRLLRHGSRKCSMNWNRRPVDSEKDDIMVVTTSDDISKHKESIILRRFTLQQMSVGHSSLCAESPAQRYFIGCVRGLVNLRLIRIIFTHNVLQADSVADQSTRVKLKTTGLRVPKTNGGYMLLPYPHSSSQFYAEKKERSQCYFTAPFRAIVQSIALYFA</sequence>
<dbReference type="Proteomes" id="UP000011713">
    <property type="component" value="Unassembled WGS sequence"/>
</dbReference>
<name>M4BHB7_HYAAE</name>
<dbReference type="InParanoid" id="M4BHB7"/>
<dbReference type="VEuPathDB" id="FungiDB:HpaG805793"/>
<reference evidence="1" key="2">
    <citation type="submission" date="2015-06" db="UniProtKB">
        <authorList>
            <consortium name="EnsemblProtists"/>
        </authorList>
    </citation>
    <scope>IDENTIFICATION</scope>
    <source>
        <strain evidence="1">Emoy2</strain>
    </source>
</reference>
<accession>M4BHB7</accession>
<evidence type="ECO:0000313" key="1">
    <source>
        <dbReference type="EnsemblProtists" id="HpaP805793"/>
    </source>
</evidence>
<protein>
    <submittedName>
        <fullName evidence="1">Uncharacterized protein</fullName>
    </submittedName>
</protein>
<organism evidence="1 2">
    <name type="scientific">Hyaloperonospora arabidopsidis (strain Emoy2)</name>
    <name type="common">Downy mildew agent</name>
    <name type="synonym">Peronospora arabidopsidis</name>
    <dbReference type="NCBI Taxonomy" id="559515"/>
    <lineage>
        <taxon>Eukaryota</taxon>
        <taxon>Sar</taxon>
        <taxon>Stramenopiles</taxon>
        <taxon>Oomycota</taxon>
        <taxon>Peronosporomycetes</taxon>
        <taxon>Peronosporales</taxon>
        <taxon>Peronosporaceae</taxon>
        <taxon>Hyaloperonospora</taxon>
    </lineage>
</organism>
<dbReference type="EMBL" id="JH598254">
    <property type="status" value="NOT_ANNOTATED_CDS"/>
    <property type="molecule type" value="Genomic_DNA"/>
</dbReference>
<dbReference type="EnsemblProtists" id="HpaT805793">
    <property type="protein sequence ID" value="HpaP805793"/>
    <property type="gene ID" value="HpaG805793"/>
</dbReference>
<dbReference type="HOGENOM" id="CLU_1345452_0_0_1"/>
<keyword evidence="2" id="KW-1185">Reference proteome</keyword>